<evidence type="ECO:0000313" key="2">
    <source>
        <dbReference type="EMBL" id="PTU80693.1"/>
    </source>
</evidence>
<dbReference type="EMBL" id="QASO01000010">
    <property type="protein sequence ID" value="PTU80693.1"/>
    <property type="molecule type" value="Genomic_DNA"/>
</dbReference>
<keyword evidence="1" id="KW-0472">Membrane</keyword>
<gene>
    <name evidence="2" type="ORF">DBO86_01805</name>
    <name evidence="3" type="ORF">NCTC10692_04286</name>
</gene>
<evidence type="ECO:0000313" key="5">
    <source>
        <dbReference type="Proteomes" id="UP000255303"/>
    </source>
</evidence>
<dbReference type="GeneID" id="300418492"/>
<dbReference type="Pfam" id="PF13795">
    <property type="entry name" value="HupE_UreJ_2"/>
    <property type="match status" value="1"/>
</dbReference>
<protein>
    <submittedName>
        <fullName evidence="3">Membrane protein</fullName>
    </submittedName>
</protein>
<accession>A0A379JYN0</accession>
<reference evidence="2 4" key="1">
    <citation type="submission" date="2018-04" db="EMBL/GenBank/DDBJ databases">
        <title>Pseudomonas sp. nov., isolated from mangrove soil.</title>
        <authorList>
            <person name="Chen C."/>
        </authorList>
    </citation>
    <scope>NUCLEOTIDE SEQUENCE [LARGE SCALE GENOMIC DNA]</scope>
    <source>
        <strain evidence="2 4">JCM 14246</strain>
    </source>
</reference>
<organism evidence="2 4">
    <name type="scientific">Ectopseudomonas oleovorans</name>
    <name type="common">Pseudomonas oleovorans</name>
    <dbReference type="NCBI Taxonomy" id="301"/>
    <lineage>
        <taxon>Bacteria</taxon>
        <taxon>Pseudomonadati</taxon>
        <taxon>Pseudomonadota</taxon>
        <taxon>Gammaproteobacteria</taxon>
        <taxon>Pseudomonadales</taxon>
        <taxon>Pseudomonadaceae</taxon>
        <taxon>Ectopseudomonas</taxon>
    </lineage>
</organism>
<evidence type="ECO:0000313" key="3">
    <source>
        <dbReference type="EMBL" id="SUD53737.1"/>
    </source>
</evidence>
<sequence>MHSLSMRGMDAGHLRPHRSLPLLLLLTALFFLGMPDALAHGVAEGDKGFIQESTGVMLMPFVYMGAKHMITGYDHLLFLFGVIFFLYRLKDVGLYVTLFAVGHSVTLLLGVLADIGISAYVIDAIIGFSVVYKALDNLGAFQRWFGYQPDTRAATLIFGLLHGFGLATKIQEYEISSDGLIANLIAFNVGVEIGQLLALGSILILMGYWRRTASFWRHAYTANVAMMSAGFLLMGYQLTGLIVSQ</sequence>
<evidence type="ECO:0000313" key="4">
    <source>
        <dbReference type="Proteomes" id="UP000244052"/>
    </source>
</evidence>
<evidence type="ECO:0000256" key="1">
    <source>
        <dbReference type="SAM" id="Phobius"/>
    </source>
</evidence>
<dbReference type="EMBL" id="UGUV01000002">
    <property type="protein sequence ID" value="SUD53737.1"/>
    <property type="molecule type" value="Genomic_DNA"/>
</dbReference>
<reference evidence="3 5" key="2">
    <citation type="submission" date="2018-06" db="EMBL/GenBank/DDBJ databases">
        <authorList>
            <consortium name="Pathogen Informatics"/>
            <person name="Doyle S."/>
        </authorList>
    </citation>
    <scope>NUCLEOTIDE SEQUENCE [LARGE SCALE GENOMIC DNA]</scope>
    <source>
        <strain evidence="3 5">NCTC10692</strain>
    </source>
</reference>
<dbReference type="Proteomes" id="UP000255303">
    <property type="component" value="Unassembled WGS sequence"/>
</dbReference>
<feature type="transmembrane region" description="Helical" evidence="1">
    <location>
        <begin position="119"/>
        <end position="141"/>
    </location>
</feature>
<feature type="transmembrane region" description="Helical" evidence="1">
    <location>
        <begin position="94"/>
        <end position="113"/>
    </location>
</feature>
<dbReference type="Proteomes" id="UP000244052">
    <property type="component" value="Unassembled WGS sequence"/>
</dbReference>
<feature type="transmembrane region" description="Helical" evidence="1">
    <location>
        <begin position="182"/>
        <end position="208"/>
    </location>
</feature>
<feature type="transmembrane region" description="Helical" evidence="1">
    <location>
        <begin position="65"/>
        <end position="87"/>
    </location>
</feature>
<feature type="transmembrane region" description="Helical" evidence="1">
    <location>
        <begin position="220"/>
        <end position="243"/>
    </location>
</feature>
<name>A0A2T5PSJ3_ECTOL</name>
<keyword evidence="4" id="KW-1185">Reference proteome</keyword>
<dbReference type="RefSeq" id="WP_074860964.1">
    <property type="nucleotide sequence ID" value="NZ_CAURUH010000141.1"/>
</dbReference>
<proteinExistence type="predicted"/>
<keyword evidence="1" id="KW-0812">Transmembrane</keyword>
<feature type="transmembrane region" description="Helical" evidence="1">
    <location>
        <begin position="153"/>
        <end position="170"/>
    </location>
</feature>
<accession>A0A2T5PSJ3</accession>
<keyword evidence="1" id="KW-1133">Transmembrane helix</keyword>
<dbReference type="AlphaFoldDB" id="A0A2T5PSJ3"/>
<dbReference type="InterPro" id="IPR032809">
    <property type="entry name" value="Put_HupE_UreJ"/>
</dbReference>